<dbReference type="OMA" id="THTDHIN"/>
<accession>A8P0A2</accession>
<dbReference type="Gene3D" id="3.60.15.10">
    <property type="entry name" value="Ribonuclease Z/Hydroxyacylglutathione hydrolase-like"/>
    <property type="match status" value="1"/>
</dbReference>
<feature type="region of interest" description="Disordered" evidence="4">
    <location>
        <begin position="394"/>
        <end position="414"/>
    </location>
</feature>
<dbReference type="GO" id="GO:0000723">
    <property type="term" value="P:telomere maintenance"/>
    <property type="evidence" value="ECO:0007669"/>
    <property type="project" value="TreeGrafter"/>
</dbReference>
<evidence type="ECO:0000256" key="3">
    <source>
        <dbReference type="ARBA" id="ARBA00022839"/>
    </source>
</evidence>
<reference evidence="5 6" key="1">
    <citation type="journal article" date="2010" name="Proc. Natl. Acad. Sci. U.S.A.">
        <title>Insights into evolution of multicellular fungi from the assembled chromosomes of the mushroom Coprinopsis cinerea (Coprinus cinereus).</title>
        <authorList>
            <person name="Stajich J.E."/>
            <person name="Wilke S.K."/>
            <person name="Ahren D."/>
            <person name="Au C.H."/>
            <person name="Birren B.W."/>
            <person name="Borodovsky M."/>
            <person name="Burns C."/>
            <person name="Canback B."/>
            <person name="Casselton L.A."/>
            <person name="Cheng C.K."/>
            <person name="Deng J."/>
            <person name="Dietrich F.S."/>
            <person name="Fargo D.C."/>
            <person name="Farman M.L."/>
            <person name="Gathman A.C."/>
            <person name="Goldberg J."/>
            <person name="Guigo R."/>
            <person name="Hoegger P.J."/>
            <person name="Hooker J.B."/>
            <person name="Huggins A."/>
            <person name="James T.Y."/>
            <person name="Kamada T."/>
            <person name="Kilaru S."/>
            <person name="Kodira C."/>
            <person name="Kues U."/>
            <person name="Kupfer D."/>
            <person name="Kwan H.S."/>
            <person name="Lomsadze A."/>
            <person name="Li W."/>
            <person name="Lilly W.W."/>
            <person name="Ma L.J."/>
            <person name="Mackey A.J."/>
            <person name="Manning G."/>
            <person name="Martin F."/>
            <person name="Muraguchi H."/>
            <person name="Natvig D.O."/>
            <person name="Palmerini H."/>
            <person name="Ramesh M.A."/>
            <person name="Rehmeyer C.J."/>
            <person name="Roe B.A."/>
            <person name="Shenoy N."/>
            <person name="Stanke M."/>
            <person name="Ter-Hovhannisyan V."/>
            <person name="Tunlid A."/>
            <person name="Velagapudi R."/>
            <person name="Vision T.J."/>
            <person name="Zeng Q."/>
            <person name="Zolan M.E."/>
            <person name="Pukkila P.J."/>
        </authorList>
    </citation>
    <scope>NUCLEOTIDE SEQUENCE [LARGE SCALE GENOMIC DNA]</scope>
    <source>
        <strain evidence="6">Okayama-7 / 130 / ATCC MYA-4618 / FGSC 9003</strain>
    </source>
</reference>
<evidence type="ECO:0000256" key="4">
    <source>
        <dbReference type="SAM" id="MobiDB-lite"/>
    </source>
</evidence>
<feature type="compositionally biased region" description="Polar residues" evidence="4">
    <location>
        <begin position="784"/>
        <end position="798"/>
    </location>
</feature>
<feature type="compositionally biased region" description="Acidic residues" evidence="4">
    <location>
        <begin position="401"/>
        <end position="413"/>
    </location>
</feature>
<keyword evidence="2" id="KW-0378">Hydrolase</keyword>
<name>A8P0A2_COPC7</name>
<evidence type="ECO:0000313" key="5">
    <source>
        <dbReference type="EMBL" id="EAU83943.2"/>
    </source>
</evidence>
<dbReference type="KEGG" id="cci:CC1G_09825"/>
<dbReference type="GeneID" id="6014404"/>
<protein>
    <recommendedName>
        <fullName evidence="7">DNA repair metallo-beta-lactamase domain-containing protein</fullName>
    </recommendedName>
</protein>
<feature type="compositionally biased region" description="Basic residues" evidence="4">
    <location>
        <begin position="682"/>
        <end position="697"/>
    </location>
</feature>
<dbReference type="Proteomes" id="UP000001861">
    <property type="component" value="Unassembled WGS sequence"/>
</dbReference>
<organism evidence="5 6">
    <name type="scientific">Coprinopsis cinerea (strain Okayama-7 / 130 / ATCC MYA-4618 / FGSC 9003)</name>
    <name type="common">Inky cap fungus</name>
    <name type="synonym">Hormographiella aspergillata</name>
    <dbReference type="NCBI Taxonomy" id="240176"/>
    <lineage>
        <taxon>Eukaryota</taxon>
        <taxon>Fungi</taxon>
        <taxon>Dikarya</taxon>
        <taxon>Basidiomycota</taxon>
        <taxon>Agaricomycotina</taxon>
        <taxon>Agaricomycetes</taxon>
        <taxon>Agaricomycetidae</taxon>
        <taxon>Agaricales</taxon>
        <taxon>Agaricineae</taxon>
        <taxon>Psathyrellaceae</taxon>
        <taxon>Coprinopsis</taxon>
    </lineage>
</organism>
<feature type="region of interest" description="Disordered" evidence="4">
    <location>
        <begin position="552"/>
        <end position="706"/>
    </location>
</feature>
<dbReference type="InterPro" id="IPR036866">
    <property type="entry name" value="RibonucZ/Hydroxyglut_hydro"/>
</dbReference>
<evidence type="ECO:0008006" key="7">
    <source>
        <dbReference type="Google" id="ProtNLM"/>
    </source>
</evidence>
<dbReference type="PANTHER" id="PTHR23240">
    <property type="entry name" value="DNA CROSS-LINK REPAIR PROTEIN PSO2/SNM1-RELATED"/>
    <property type="match status" value="1"/>
</dbReference>
<feature type="compositionally biased region" description="Polar residues" evidence="4">
    <location>
        <begin position="670"/>
        <end position="681"/>
    </location>
</feature>
<keyword evidence="6" id="KW-1185">Reference proteome</keyword>
<dbReference type="STRING" id="240176.A8P0A2"/>
<dbReference type="OrthoDB" id="5561659at2759"/>
<dbReference type="SUPFAM" id="SSF56281">
    <property type="entry name" value="Metallo-hydrolase/oxidoreductase"/>
    <property type="match status" value="1"/>
</dbReference>
<dbReference type="EMBL" id="AACS02000006">
    <property type="protein sequence ID" value="EAU83943.2"/>
    <property type="molecule type" value="Genomic_DNA"/>
</dbReference>
<feature type="region of interest" description="Disordered" evidence="4">
    <location>
        <begin position="468"/>
        <end position="527"/>
    </location>
</feature>
<dbReference type="AlphaFoldDB" id="A8P0A2"/>
<feature type="compositionally biased region" description="Low complexity" evidence="4">
    <location>
        <begin position="608"/>
        <end position="620"/>
    </location>
</feature>
<keyword evidence="3" id="KW-0269">Exonuclease</keyword>
<dbReference type="GO" id="GO:0036297">
    <property type="term" value="P:interstrand cross-link repair"/>
    <property type="evidence" value="ECO:0007669"/>
    <property type="project" value="TreeGrafter"/>
</dbReference>
<dbReference type="eggNOG" id="KOG1361">
    <property type="taxonomic scope" value="Eukaryota"/>
</dbReference>
<keyword evidence="1" id="KW-0540">Nuclease</keyword>
<gene>
    <name evidence="5" type="ORF">CC1G_09825</name>
</gene>
<evidence type="ECO:0000256" key="1">
    <source>
        <dbReference type="ARBA" id="ARBA00022722"/>
    </source>
</evidence>
<sequence length="876" mass="96320">MPTGTPHNSCVLPYRIRVDDFSSNVQPAPLLHLLTHTHSDHINGLAARSFGYNVYCSEDAKQMLLRHEVYAEREYHEKDLRAEKIRTFSHLKVDPLVHADGTLYYQGSRDLLKTLPLHKPTRMDLDANESVTITLLDANHCPGAVMFLIEGPRGAVLHTGDFRAEPWFLESIVRNPFLQPYLYPQTCGGTHALSRTLEAIYLDTACVLSTSEVPTKIHVDRYKHSIYQHISDPFLQLITTQDPSATRFHACERFHRCPYVEVENQPGSYSNTISTLGKRVVYVNPVSMDVETWDKYLHDTETRLKRGETVNNLAAQDDGDVALKNLVGEGAEAVASRWADGGKLLKKLDILREYLGEEENESIDRLLGLRSSSPEIQEAAPVKSGAVCKDRGKAVARYEPASDEDTDCGDSDDERERTARYLFGASMGSKDKENMQYLWSSQRSSSPVSQSSDNLSILRDILPTAEPLVASGPMRPDVLAGSSSAQKAKRGLGRDGSWRLNKLTPSTTPVAQHKKAAKKPSHPPESPIKAIMSKVLTNSPAAASGHSLGSPINLCSSPDPEEAGSDSFLNKLLKKHTTPSKPPPVGGVLLSSGRAPRPPLSSRPVITPSKKPSKSVPSVPLSGSRPQTSTKRKREASAGSPIDMPAPAVKRRKQNQEHSVALTSVPIARQRNSNPEQMATSQRKRKRSPEKSQHHRRSSQDPKDLQLKRIVIAERIASAMPDKVSALYSKKRATLVAKYGTPSSSQVAPSQTSASEEQQRAVVEARRVSVSTRAKPSVVRLPDTPSQPSGSRLGSSVGPSAVRGLDDLIGTKTMVLEDFNVGEDDSGLDWGRSRELFESFRVDISLGRKPTVPALMCTRETQSQSQSLRHHKPARL</sequence>
<dbReference type="GO" id="GO:0035312">
    <property type="term" value="F:5'-3' DNA exonuclease activity"/>
    <property type="evidence" value="ECO:0007669"/>
    <property type="project" value="TreeGrafter"/>
</dbReference>
<dbReference type="GO" id="GO:0006303">
    <property type="term" value="P:double-strand break repair via nonhomologous end joining"/>
    <property type="evidence" value="ECO:0007669"/>
    <property type="project" value="TreeGrafter"/>
</dbReference>
<dbReference type="HOGENOM" id="CLU_008345_0_0_1"/>
<dbReference type="PANTHER" id="PTHR23240:SF8">
    <property type="entry name" value="PROTEIN ARTEMIS"/>
    <property type="match status" value="1"/>
</dbReference>
<dbReference type="VEuPathDB" id="FungiDB:CC1G_09825"/>
<feature type="region of interest" description="Disordered" evidence="4">
    <location>
        <begin position="767"/>
        <end position="799"/>
    </location>
</feature>
<proteinExistence type="predicted"/>
<evidence type="ECO:0000313" key="6">
    <source>
        <dbReference type="Proteomes" id="UP000001861"/>
    </source>
</evidence>
<feature type="compositionally biased region" description="Basic residues" evidence="4">
    <location>
        <begin position="512"/>
        <end position="521"/>
    </location>
</feature>
<dbReference type="GO" id="GO:0003684">
    <property type="term" value="F:damaged DNA binding"/>
    <property type="evidence" value="ECO:0007669"/>
    <property type="project" value="TreeGrafter"/>
</dbReference>
<evidence type="ECO:0000256" key="2">
    <source>
        <dbReference type="ARBA" id="ARBA00022801"/>
    </source>
</evidence>
<comment type="caution">
    <text evidence="5">The sequence shown here is derived from an EMBL/GenBank/DDBJ whole genome shotgun (WGS) entry which is preliminary data.</text>
</comment>
<dbReference type="RefSeq" id="XP_001837843.2">
    <property type="nucleotide sequence ID" value="XM_001837791.2"/>
</dbReference>
<dbReference type="InParanoid" id="A8P0A2"/>